<reference evidence="1 2" key="1">
    <citation type="submission" date="2018-01" db="EMBL/GenBank/DDBJ databases">
        <title>Lactibacter flavus gen. nov., sp. nov., a novel bacterium of the family Propionibacteriaceae isolated from raw milk and dairy products.</title>
        <authorList>
            <person name="Wenning M."/>
            <person name="Breitenwieser F."/>
            <person name="Huptas C."/>
            <person name="von Neubeck M."/>
            <person name="Busse H.-J."/>
            <person name="Scherer S."/>
        </authorList>
    </citation>
    <scope>NUCLEOTIDE SEQUENCE [LARGE SCALE GENOMIC DNA]</scope>
    <source>
        <strain evidence="1 2">VG341</strain>
    </source>
</reference>
<comment type="caution">
    <text evidence="1">The sequence shown here is derived from an EMBL/GenBank/DDBJ whole genome shotgun (WGS) entry which is preliminary data.</text>
</comment>
<dbReference type="EMBL" id="PPCV01000007">
    <property type="protein sequence ID" value="RXW31579.1"/>
    <property type="molecule type" value="Genomic_DNA"/>
</dbReference>
<keyword evidence="2" id="KW-1185">Reference proteome</keyword>
<dbReference type="Proteomes" id="UP000290624">
    <property type="component" value="Unassembled WGS sequence"/>
</dbReference>
<evidence type="ECO:0000313" key="2">
    <source>
        <dbReference type="Proteomes" id="UP000290624"/>
    </source>
</evidence>
<sequence>MTGNGITITINARRGATTFDMGDGGKVVCTQMSAYRASVKPATPSPTCGYVYGWPSLPKGTYAVTASSAWVVDWSALGFEGTIPVTVTASRQLPVGELHAVVVR</sequence>
<gene>
    <name evidence="1" type="ORF">C1706_10435</name>
</gene>
<accession>A0A4Q2EEI6</accession>
<evidence type="ECO:0000313" key="1">
    <source>
        <dbReference type="EMBL" id="RXW31579.1"/>
    </source>
</evidence>
<organism evidence="1 2">
    <name type="scientific">Propioniciclava flava</name>
    <dbReference type="NCBI Taxonomy" id="2072026"/>
    <lineage>
        <taxon>Bacteria</taxon>
        <taxon>Bacillati</taxon>
        <taxon>Actinomycetota</taxon>
        <taxon>Actinomycetes</taxon>
        <taxon>Propionibacteriales</taxon>
        <taxon>Propionibacteriaceae</taxon>
        <taxon>Propioniciclava</taxon>
    </lineage>
</organism>
<proteinExistence type="predicted"/>
<evidence type="ECO:0008006" key="3">
    <source>
        <dbReference type="Google" id="ProtNLM"/>
    </source>
</evidence>
<dbReference type="AlphaFoldDB" id="A0A4Q2EEI6"/>
<name>A0A4Q2EEI6_9ACTN</name>
<protein>
    <recommendedName>
        <fullName evidence="3">ATP/GTP-binding protein</fullName>
    </recommendedName>
</protein>